<keyword evidence="3" id="KW-1185">Reference proteome</keyword>
<evidence type="ECO:0000313" key="3">
    <source>
        <dbReference type="Proteomes" id="UP001319180"/>
    </source>
</evidence>
<proteinExistence type="predicted"/>
<sequence>MKRILIVLITLLMINFSRAQNIGINATGAAPDASAILDVASTSKGLLAPRVALTATNAAGPITSPATSLLVYNTATAGSSPNNVVPGYYYWNGAAWAVFSTTSNTAWTLTGNSGLNPATHFIGTTDDKALIFKSFNNPFLEFGRRGTLGLTQAYPDYTDATEKVTYVRSALQFEAPAANFYKPKMFTDTDGNFRVKGSSAGTDFFEFGSTGSSNDGGFEFIIGDDGDEPMVFKSYHAVNGMSEIMRLQSGRMAVGSNSFNATNPEKLLIDAGATTSYNLMTGKGSIDNYLQINVQNSSATGSASSDVVATSNNGNESINYIDMGINSGSYTNTSLPVLGGANTAYLYTTGNDFVIGNGTATKPIRFFTGGFANTNERMRISGTGDVAIGSTTFNATNPEAFLVDAGTTTSVNAIVGRGSINSYLQLNIQNLSSGTSSSSDVVATADNGSETTNYIDMGINGSTNASGVMGGPNDAYLYNIGQDLLIGTGTAAKSLLFLTGGTSDVTNERMRISGTGNVGIGTNSPNSTLEVNGSMAQAITATSSNITLNATHATVILNNGGTPAVTLPAAAASNARRTYIIVNQTSGARTISSYRDFANAAATTIAANSSITIQSDGSNWYRVH</sequence>
<dbReference type="AlphaFoldDB" id="A0AAP2DD02"/>
<protein>
    <submittedName>
        <fullName evidence="2">Uncharacterized protein</fullName>
    </submittedName>
</protein>
<feature type="signal peptide" evidence="1">
    <location>
        <begin position="1"/>
        <end position="19"/>
    </location>
</feature>
<feature type="chain" id="PRO_5042982650" evidence="1">
    <location>
        <begin position="20"/>
        <end position="624"/>
    </location>
</feature>
<dbReference type="RefSeq" id="WP_254093118.1">
    <property type="nucleotide sequence ID" value="NZ_JAHESC010000050.1"/>
</dbReference>
<evidence type="ECO:0000313" key="2">
    <source>
        <dbReference type="EMBL" id="MBT1689896.1"/>
    </source>
</evidence>
<name>A0AAP2DD02_9BACT</name>
<organism evidence="2 3">
    <name type="scientific">Dawidia soli</name>
    <dbReference type="NCBI Taxonomy" id="2782352"/>
    <lineage>
        <taxon>Bacteria</taxon>
        <taxon>Pseudomonadati</taxon>
        <taxon>Bacteroidota</taxon>
        <taxon>Cytophagia</taxon>
        <taxon>Cytophagales</taxon>
        <taxon>Chryseotaleaceae</taxon>
        <taxon>Dawidia</taxon>
    </lineage>
</organism>
<gene>
    <name evidence="2" type="ORF">KK078_25260</name>
</gene>
<reference evidence="2 3" key="1">
    <citation type="submission" date="2021-05" db="EMBL/GenBank/DDBJ databases">
        <title>A Polyphasic approach of four new species of the genus Ohtaekwangia: Ohtaekwangia histidinii sp. nov., Ohtaekwangia cretensis sp. nov., Ohtaekwangia indiensis sp. nov., Ohtaekwangia reichenbachii sp. nov. from diverse environment.</title>
        <authorList>
            <person name="Octaviana S."/>
        </authorList>
    </citation>
    <scope>NUCLEOTIDE SEQUENCE [LARGE SCALE GENOMIC DNA]</scope>
    <source>
        <strain evidence="2 3">PWU37</strain>
    </source>
</reference>
<comment type="caution">
    <text evidence="2">The sequence shown here is derived from an EMBL/GenBank/DDBJ whole genome shotgun (WGS) entry which is preliminary data.</text>
</comment>
<dbReference type="EMBL" id="JAHESC010000050">
    <property type="protein sequence ID" value="MBT1689896.1"/>
    <property type="molecule type" value="Genomic_DNA"/>
</dbReference>
<keyword evidence="1" id="KW-0732">Signal</keyword>
<dbReference type="Proteomes" id="UP001319180">
    <property type="component" value="Unassembled WGS sequence"/>
</dbReference>
<accession>A0AAP2DD02</accession>
<evidence type="ECO:0000256" key="1">
    <source>
        <dbReference type="SAM" id="SignalP"/>
    </source>
</evidence>